<dbReference type="InterPro" id="IPR050206">
    <property type="entry name" value="FtsK/SpoIIIE/SftA"/>
</dbReference>
<accession>A0A9D2JIZ4</accession>
<organism evidence="5 6">
    <name type="scientific">Candidatus Enterococcus avicola</name>
    <dbReference type="NCBI Taxonomy" id="2838561"/>
    <lineage>
        <taxon>Bacteria</taxon>
        <taxon>Bacillati</taxon>
        <taxon>Bacillota</taxon>
        <taxon>Bacilli</taxon>
        <taxon>Lactobacillales</taxon>
        <taxon>Enterococcaceae</taxon>
        <taxon>Enterococcus</taxon>
    </lineage>
</organism>
<gene>
    <name evidence="5" type="ORF">IAA20_07830</name>
</gene>
<keyword evidence="1 3" id="KW-0547">Nucleotide-binding</keyword>
<dbReference type="PANTHER" id="PTHR22683:SF47">
    <property type="entry name" value="FTSK DOMAIN-CONTAINING PROTEIN YDCQ"/>
    <property type="match status" value="1"/>
</dbReference>
<dbReference type="InterPro" id="IPR003593">
    <property type="entry name" value="AAA+_ATPase"/>
</dbReference>
<dbReference type="AlphaFoldDB" id="A0A9D2JIZ4"/>
<evidence type="ECO:0000256" key="2">
    <source>
        <dbReference type="ARBA" id="ARBA00022840"/>
    </source>
</evidence>
<dbReference type="GO" id="GO:0005524">
    <property type="term" value="F:ATP binding"/>
    <property type="evidence" value="ECO:0007669"/>
    <property type="project" value="UniProtKB-UniRule"/>
</dbReference>
<evidence type="ECO:0000313" key="6">
    <source>
        <dbReference type="Proteomes" id="UP000824063"/>
    </source>
</evidence>
<dbReference type="InterPro" id="IPR002543">
    <property type="entry name" value="FtsK_dom"/>
</dbReference>
<dbReference type="EMBL" id="DXBN01000177">
    <property type="protein sequence ID" value="HIZ53833.1"/>
    <property type="molecule type" value="Genomic_DNA"/>
</dbReference>
<keyword evidence="2 3" id="KW-0067">ATP-binding</keyword>
<evidence type="ECO:0000256" key="1">
    <source>
        <dbReference type="ARBA" id="ARBA00022741"/>
    </source>
</evidence>
<dbReference type="Gene3D" id="3.40.50.300">
    <property type="entry name" value="P-loop containing nucleotide triphosphate hydrolases"/>
    <property type="match status" value="2"/>
</dbReference>
<proteinExistence type="predicted"/>
<keyword evidence="5" id="KW-0132">Cell division</keyword>
<dbReference type="SUPFAM" id="SSF52540">
    <property type="entry name" value="P-loop containing nucleoside triphosphate hydrolases"/>
    <property type="match status" value="1"/>
</dbReference>
<dbReference type="SMART" id="SM00382">
    <property type="entry name" value="AAA"/>
    <property type="match status" value="1"/>
</dbReference>
<dbReference type="PROSITE" id="PS50901">
    <property type="entry name" value="FTSK"/>
    <property type="match status" value="1"/>
</dbReference>
<sequence>MKLWVRLKKIHNRFILNQYGRSKSIRLRLKYFIQSNELYLTDEVKQLKNVEGIDQRLNKIQLSVVIRYEVVKNEIGDKILIVQLMKKGSRLDDRIHDLGSQLQSLFNGKLLEKNNELNYVEYVILYKESKEKEICDLSEDVYFEPKGEISLSKRSTWNYKSNPHLLLGGNSGTGKSYLLFSIIHKMLREAQREDIYICDGKFDELEDVATNYFKLPMVASNIEDIKLYIEHVEELMESRYTNKDKENGAVFLVIDEFAALSLVIDKKEWQELNKKIKNIILKGRAANIHVLIAMQRASSDSIDLAIRDNTAVKIGLGNLSTENFRMIFGESRGENDILKRERGQGYILIDGQSLSMFDSPFIKM</sequence>
<evidence type="ECO:0000256" key="3">
    <source>
        <dbReference type="PROSITE-ProRule" id="PRU00289"/>
    </source>
</evidence>
<feature type="binding site" evidence="3">
    <location>
        <begin position="169"/>
        <end position="176"/>
    </location>
    <ligand>
        <name>ATP</name>
        <dbReference type="ChEBI" id="CHEBI:30616"/>
    </ligand>
</feature>
<reference evidence="5" key="2">
    <citation type="submission" date="2021-04" db="EMBL/GenBank/DDBJ databases">
        <authorList>
            <person name="Gilroy R."/>
        </authorList>
    </citation>
    <scope>NUCLEOTIDE SEQUENCE</scope>
    <source>
        <strain evidence="5">CHK172-16539</strain>
    </source>
</reference>
<feature type="domain" description="FtsK" evidence="4">
    <location>
        <begin position="152"/>
        <end position="325"/>
    </location>
</feature>
<comment type="caution">
    <text evidence="5">The sequence shown here is derived from an EMBL/GenBank/DDBJ whole genome shotgun (WGS) entry which is preliminary data.</text>
</comment>
<dbReference type="GO" id="GO:0051301">
    <property type="term" value="P:cell division"/>
    <property type="evidence" value="ECO:0007669"/>
    <property type="project" value="UniProtKB-KW"/>
</dbReference>
<evidence type="ECO:0000259" key="4">
    <source>
        <dbReference type="PROSITE" id="PS50901"/>
    </source>
</evidence>
<protein>
    <submittedName>
        <fullName evidence="5">Cell division protein FtsK</fullName>
    </submittedName>
</protein>
<reference evidence="5" key="1">
    <citation type="journal article" date="2021" name="PeerJ">
        <title>Extensive microbial diversity within the chicken gut microbiome revealed by metagenomics and culture.</title>
        <authorList>
            <person name="Gilroy R."/>
            <person name="Ravi A."/>
            <person name="Getino M."/>
            <person name="Pursley I."/>
            <person name="Horton D.L."/>
            <person name="Alikhan N.F."/>
            <person name="Baker D."/>
            <person name="Gharbi K."/>
            <person name="Hall N."/>
            <person name="Watson M."/>
            <person name="Adriaenssens E.M."/>
            <person name="Foster-Nyarko E."/>
            <person name="Jarju S."/>
            <person name="Secka A."/>
            <person name="Antonio M."/>
            <person name="Oren A."/>
            <person name="Chaudhuri R.R."/>
            <person name="La Ragione R."/>
            <person name="Hildebrand F."/>
            <person name="Pallen M.J."/>
        </authorList>
    </citation>
    <scope>NUCLEOTIDE SEQUENCE</scope>
    <source>
        <strain evidence="5">CHK172-16539</strain>
    </source>
</reference>
<keyword evidence="5" id="KW-0131">Cell cycle</keyword>
<evidence type="ECO:0000313" key="5">
    <source>
        <dbReference type="EMBL" id="HIZ53833.1"/>
    </source>
</evidence>
<name>A0A9D2JIZ4_9ENTE</name>
<dbReference type="GO" id="GO:0003677">
    <property type="term" value="F:DNA binding"/>
    <property type="evidence" value="ECO:0007669"/>
    <property type="project" value="InterPro"/>
</dbReference>
<dbReference type="InterPro" id="IPR027417">
    <property type="entry name" value="P-loop_NTPase"/>
</dbReference>
<dbReference type="Proteomes" id="UP000824063">
    <property type="component" value="Unassembled WGS sequence"/>
</dbReference>
<dbReference type="PANTHER" id="PTHR22683">
    <property type="entry name" value="SPORULATION PROTEIN RELATED"/>
    <property type="match status" value="1"/>
</dbReference>